<feature type="compositionally biased region" description="Basic and acidic residues" evidence="1">
    <location>
        <begin position="11"/>
        <end position="28"/>
    </location>
</feature>
<dbReference type="EMBL" id="JABEND010000009">
    <property type="protein sequence ID" value="NNG36912.1"/>
    <property type="molecule type" value="Genomic_DNA"/>
</dbReference>
<name>A0A849AJC4_9ACTN</name>
<evidence type="ECO:0000256" key="1">
    <source>
        <dbReference type="SAM" id="MobiDB-lite"/>
    </source>
</evidence>
<keyword evidence="3" id="KW-1185">Reference proteome</keyword>
<evidence type="ECO:0000313" key="2">
    <source>
        <dbReference type="EMBL" id="NNG36912.1"/>
    </source>
</evidence>
<comment type="caution">
    <text evidence="2">The sequence shown here is derived from an EMBL/GenBank/DDBJ whole genome shotgun (WGS) entry which is preliminary data.</text>
</comment>
<accession>A0A849AJC4</accession>
<reference evidence="2 3" key="1">
    <citation type="submission" date="2020-05" db="EMBL/GenBank/DDBJ databases">
        <title>Nakamurella sp. DB0629 isolated from air conditioner.</title>
        <authorList>
            <person name="Kim D.H."/>
            <person name="Kim D.-U."/>
        </authorList>
    </citation>
    <scope>NUCLEOTIDE SEQUENCE [LARGE SCALE GENOMIC DNA]</scope>
    <source>
        <strain evidence="2 3">DB0629</strain>
    </source>
</reference>
<dbReference type="RefSeq" id="WP_171200618.1">
    <property type="nucleotide sequence ID" value="NZ_JABEND010000009.1"/>
</dbReference>
<dbReference type="AlphaFoldDB" id="A0A849AJC4"/>
<proteinExistence type="predicted"/>
<organism evidence="2 3">
    <name type="scientific">Nakamurella aerolata</name>
    <dbReference type="NCBI Taxonomy" id="1656892"/>
    <lineage>
        <taxon>Bacteria</taxon>
        <taxon>Bacillati</taxon>
        <taxon>Actinomycetota</taxon>
        <taxon>Actinomycetes</taxon>
        <taxon>Nakamurellales</taxon>
        <taxon>Nakamurellaceae</taxon>
        <taxon>Nakamurella</taxon>
    </lineage>
</organism>
<dbReference type="Proteomes" id="UP000562984">
    <property type="component" value="Unassembled WGS sequence"/>
</dbReference>
<sequence>MSTNTFPRPIDPSEIREGDLIRAEHGDQAREDRVRFVGERPLSSGGVIGDLFLSGHGDAKRIAELSPVVERTWQDAIDALRTAAAGFPSGTRGRADMREVADYLESLAASRPSPTWPRRVT</sequence>
<protein>
    <submittedName>
        <fullName evidence="2">Uncharacterized protein</fullName>
    </submittedName>
</protein>
<feature type="region of interest" description="Disordered" evidence="1">
    <location>
        <begin position="1"/>
        <end position="28"/>
    </location>
</feature>
<gene>
    <name evidence="2" type="ORF">HKD39_14565</name>
</gene>
<evidence type="ECO:0000313" key="3">
    <source>
        <dbReference type="Proteomes" id="UP000562984"/>
    </source>
</evidence>